<dbReference type="Pfam" id="PF17132">
    <property type="entry name" value="Glyco_hydro_106"/>
    <property type="match status" value="2"/>
</dbReference>
<evidence type="ECO:0000313" key="2">
    <source>
        <dbReference type="Proteomes" id="UP000236173"/>
    </source>
</evidence>
<dbReference type="Gene3D" id="2.60.120.260">
    <property type="entry name" value="Galactose-binding domain-like"/>
    <property type="match status" value="1"/>
</dbReference>
<organism evidence="1 2">
    <name type="scientific">Candidatus Fervidibacter japonicus</name>
    <dbReference type="NCBI Taxonomy" id="2035412"/>
    <lineage>
        <taxon>Bacteria</taxon>
        <taxon>Candidatus Fervidibacterota</taxon>
        <taxon>Candidatus Fervidibacter</taxon>
    </lineage>
</organism>
<dbReference type="AlphaFoldDB" id="A0A2H5XCM0"/>
<dbReference type="SUPFAM" id="SSF49785">
    <property type="entry name" value="Galactose-binding domain-like"/>
    <property type="match status" value="1"/>
</dbReference>
<evidence type="ECO:0000313" key="1">
    <source>
        <dbReference type="EMBL" id="GBC98931.1"/>
    </source>
</evidence>
<reference evidence="2" key="1">
    <citation type="submission" date="2017-09" db="EMBL/GenBank/DDBJ databases">
        <title>Metaegenomics of thermophilic ammonia-oxidizing enrichment culture.</title>
        <authorList>
            <person name="Kato S."/>
            <person name="Suzuki K."/>
        </authorList>
    </citation>
    <scope>NUCLEOTIDE SEQUENCE [LARGE SCALE GENOMIC DNA]</scope>
</reference>
<proteinExistence type="predicted"/>
<sequence>MSATQRPWARWWWLGNAVDELTITQLLQQYRDAGFGGVEICPIYGVKGYEHRFIAFLSPRWLQLLAHTLGTARALGMEVDLTTGTGWPFGGPWVTPASASKGIALKEVQLAAGERMSALPEGNIIAVIAVSPTGERVRLTERVGDGALDWTPPHGVWRLFIAVQTGPVQKVKRAAPGGEGWVVDPYSVTALQRYLDRFDGAFAAYNGPMPRAFFHDSFEYFGATWTDELPRAFLTQHGYDLRDWLPELLGRGDAETVARVRHDYRATVGMLHRAYIRHWAAWCHKHGSQARHQAHGAPANLLDLYADADIPETETFREVDERQVPMFKLAASAAHLKGSPLVSAEAFTWLGEHFQVSLARLKPVADLLFVAGINHLVYHGIAYSPPEAPFPGWLFYASVDFAPQAGLWRDLPAFNAYVTRVQEVLQAGKPDNEVLLYLPWHDFWHDADTAPLRLFTVHDQPRWLWTHPVYPVAMHLWQHGYAFAWVSDEWLTQAQGRDGCIVVGDNAYRALLVPPCRYLPPETLQQFLRLAQAGATVLVVGQLPTDVPGLARLAERRNALTALLTQLRFVSDGAVPVRKAVFGRGVILGCDDLATLLQHAKIPREPMADAGLRFIRRRVVDGWVYFVANFGDRKVDGWVPLSVPAKAVRLIDPMDGRAGLAAIRQQNDRIAIYLQLETGQSLLLHATAGKLDDGQWRYWRLAGDGVPIAGKWQVEFVEGGPVLPRAVEMTQLQSWTELDDPEGKRFHGTARYRTAFEVPALPADDWLLELGEVRESARVWVNGQFVGVLWAPPFRAFVGRFLRTGRNELVVEVTNLPANRIADMDRRGVAWKVFYDINFVNRDYKPFDAAHWTPFPSGLLGPVRLVPVQHCVL</sequence>
<comment type="caution">
    <text evidence="1">The sequence shown here is derived from an EMBL/GenBank/DDBJ whole genome shotgun (WGS) entry which is preliminary data.</text>
</comment>
<protein>
    <recommendedName>
        <fullName evidence="3">Glycoside hydrolase</fullName>
    </recommendedName>
</protein>
<dbReference type="NCBIfam" id="NF045579">
    <property type="entry name" value="rhamnoside_JR"/>
    <property type="match status" value="1"/>
</dbReference>
<dbReference type="InterPro" id="IPR008979">
    <property type="entry name" value="Galactose-bd-like_sf"/>
</dbReference>
<dbReference type="PANTHER" id="PTHR36848">
    <property type="entry name" value="DNA-BINDING PROTEIN (PUTATIVE SECRETED PROTEIN)-RELATED"/>
    <property type="match status" value="1"/>
</dbReference>
<name>A0A2H5XCM0_9BACT</name>
<gene>
    <name evidence="1" type="ORF">HRbin17_01450</name>
</gene>
<dbReference type="PANTHER" id="PTHR36848:SF2">
    <property type="entry name" value="SECRETED PROTEIN"/>
    <property type="match status" value="1"/>
</dbReference>
<dbReference type="EMBL" id="BEHT01000017">
    <property type="protein sequence ID" value="GBC98931.1"/>
    <property type="molecule type" value="Genomic_DNA"/>
</dbReference>
<evidence type="ECO:0008006" key="3">
    <source>
        <dbReference type="Google" id="ProtNLM"/>
    </source>
</evidence>
<dbReference type="InterPro" id="IPR053161">
    <property type="entry name" value="Ulvan_degrading_GH"/>
</dbReference>
<dbReference type="Proteomes" id="UP000236173">
    <property type="component" value="Unassembled WGS sequence"/>
</dbReference>
<accession>A0A2H5XCM0</accession>